<proteinExistence type="predicted"/>
<reference evidence="2" key="1">
    <citation type="submission" date="2020-10" db="EMBL/GenBank/DDBJ databases">
        <title>Connecting structure to function with the recovery of over 1000 high-quality activated sludge metagenome-assembled genomes encoding full-length rRNA genes using long-read sequencing.</title>
        <authorList>
            <person name="Singleton C.M."/>
            <person name="Petriglieri F."/>
            <person name="Kristensen J.M."/>
            <person name="Kirkegaard R.H."/>
            <person name="Michaelsen T.Y."/>
            <person name="Andersen M.H."/>
            <person name="Karst S.M."/>
            <person name="Dueholm M.S."/>
            <person name="Nielsen P.H."/>
            <person name="Albertsen M."/>
        </authorList>
    </citation>
    <scope>NUCLEOTIDE SEQUENCE</scope>
    <source>
        <strain evidence="2">EsbW_18-Q3-R4-48_MAXAC.044</strain>
    </source>
</reference>
<evidence type="ECO:0000313" key="3">
    <source>
        <dbReference type="Proteomes" id="UP000886602"/>
    </source>
</evidence>
<evidence type="ECO:0000313" key="2">
    <source>
        <dbReference type="EMBL" id="MBK7423593.1"/>
    </source>
</evidence>
<feature type="compositionally biased region" description="Basic residues" evidence="1">
    <location>
        <begin position="48"/>
        <end position="59"/>
    </location>
</feature>
<sequence>MTPPTPRTDERTKPARPGRGHDADRHTARAAPPGDQTDTARRSSGPVPRRRAQKGRLHGLIHDEQRHIDRGIYA</sequence>
<dbReference type="AlphaFoldDB" id="A0A9D7FBX5"/>
<feature type="compositionally biased region" description="Basic and acidic residues" evidence="1">
    <location>
        <begin position="60"/>
        <end position="74"/>
    </location>
</feature>
<organism evidence="2 3">
    <name type="scientific">Candidatus Propionivibrio dominans</name>
    <dbReference type="NCBI Taxonomy" id="2954373"/>
    <lineage>
        <taxon>Bacteria</taxon>
        <taxon>Pseudomonadati</taxon>
        <taxon>Pseudomonadota</taxon>
        <taxon>Betaproteobacteria</taxon>
        <taxon>Rhodocyclales</taxon>
        <taxon>Rhodocyclaceae</taxon>
        <taxon>Propionivibrio</taxon>
    </lineage>
</organism>
<feature type="region of interest" description="Disordered" evidence="1">
    <location>
        <begin position="1"/>
        <end position="74"/>
    </location>
</feature>
<accession>A0A9D7FBX5</accession>
<protein>
    <submittedName>
        <fullName evidence="2">Uncharacterized protein</fullName>
    </submittedName>
</protein>
<comment type="caution">
    <text evidence="2">The sequence shown here is derived from an EMBL/GenBank/DDBJ whole genome shotgun (WGS) entry which is preliminary data.</text>
</comment>
<evidence type="ECO:0000256" key="1">
    <source>
        <dbReference type="SAM" id="MobiDB-lite"/>
    </source>
</evidence>
<feature type="compositionally biased region" description="Basic and acidic residues" evidence="1">
    <location>
        <begin position="7"/>
        <end position="27"/>
    </location>
</feature>
<name>A0A9D7FBX5_9RHOO</name>
<dbReference type="Proteomes" id="UP000886602">
    <property type="component" value="Unassembled WGS sequence"/>
</dbReference>
<gene>
    <name evidence="2" type="ORF">IPJ48_11095</name>
</gene>
<dbReference type="EMBL" id="JADJNC010000016">
    <property type="protein sequence ID" value="MBK7423593.1"/>
    <property type="molecule type" value="Genomic_DNA"/>
</dbReference>